<feature type="domain" description="K Homology" evidence="9">
    <location>
        <begin position="122"/>
        <end position="195"/>
    </location>
</feature>
<comment type="subunit">
    <text evidence="3">Component of the small ribosomal subunit, ribosomal RNA processing complex (SSU RRP complex).</text>
</comment>
<comment type="function">
    <text evidence="7">Required for small ribosomal subunit (SSU) synthesis. Has a role in the processing of early nucleolar and late cytoplasmic pre-RNA species.</text>
</comment>
<dbReference type="Gene3D" id="3.30.1370.10">
    <property type="entry name" value="K Homology domain, type 1"/>
    <property type="match status" value="1"/>
</dbReference>
<dbReference type="OrthoDB" id="1932641at2759"/>
<dbReference type="Proteomes" id="UP000193411">
    <property type="component" value="Unassembled WGS sequence"/>
</dbReference>
<evidence type="ECO:0000313" key="10">
    <source>
        <dbReference type="EMBL" id="ORZ30860.1"/>
    </source>
</evidence>
<evidence type="ECO:0000313" key="11">
    <source>
        <dbReference type="Proteomes" id="UP000193411"/>
    </source>
</evidence>
<dbReference type="EMBL" id="MCFL01000073">
    <property type="protein sequence ID" value="ORZ30860.1"/>
    <property type="molecule type" value="Genomic_DNA"/>
</dbReference>
<accession>A0A1Y2H8F6</accession>
<dbReference type="SUPFAM" id="SSF54791">
    <property type="entry name" value="Eukaryotic type KH-domain (KH-domain type I)"/>
    <property type="match status" value="1"/>
</dbReference>
<dbReference type="FunFam" id="3.30.1370.10:FF:000009">
    <property type="entry name" value="RNA-binding protein PNO1"/>
    <property type="match status" value="1"/>
</dbReference>
<comment type="similarity">
    <text evidence="2">Belongs to the PNO1 family.</text>
</comment>
<dbReference type="InterPro" id="IPR004087">
    <property type="entry name" value="KH_dom"/>
</dbReference>
<gene>
    <name evidence="10" type="ORF">BCR44DRAFT_1443762</name>
</gene>
<dbReference type="PANTHER" id="PTHR12826:SF13">
    <property type="entry name" value="RNA-BINDING PROTEIN PNO1"/>
    <property type="match status" value="1"/>
</dbReference>
<dbReference type="InterPro" id="IPR055211">
    <property type="entry name" value="KH_PNO1_2nd"/>
</dbReference>
<dbReference type="CDD" id="cd22392">
    <property type="entry name" value="KH-I_PNO1_rpt2"/>
    <property type="match status" value="1"/>
</dbReference>
<dbReference type="STRING" id="765915.A0A1Y2H8F6"/>
<reference evidence="10 11" key="1">
    <citation type="submission" date="2016-07" db="EMBL/GenBank/DDBJ databases">
        <title>Pervasive Adenine N6-methylation of Active Genes in Fungi.</title>
        <authorList>
            <consortium name="DOE Joint Genome Institute"/>
            <person name="Mondo S.J."/>
            <person name="Dannebaum R.O."/>
            <person name="Kuo R.C."/>
            <person name="Labutti K."/>
            <person name="Haridas S."/>
            <person name="Kuo A."/>
            <person name="Salamov A."/>
            <person name="Ahrendt S.R."/>
            <person name="Lipzen A."/>
            <person name="Sullivan W."/>
            <person name="Andreopoulos W.B."/>
            <person name="Clum A."/>
            <person name="Lindquist E."/>
            <person name="Daum C."/>
            <person name="Ramamoorthy G.K."/>
            <person name="Gryganskyi A."/>
            <person name="Culley D."/>
            <person name="Magnuson J.K."/>
            <person name="James T.Y."/>
            <person name="O'Malley M.A."/>
            <person name="Stajich J.E."/>
            <person name="Spatafora J.W."/>
            <person name="Visel A."/>
            <person name="Grigoriev I.V."/>
        </authorList>
    </citation>
    <scope>NUCLEOTIDE SEQUENCE [LARGE SCALE GENOMIC DNA]</scope>
    <source>
        <strain evidence="10 11">PL171</strain>
    </source>
</reference>
<evidence type="ECO:0000256" key="7">
    <source>
        <dbReference type="ARBA" id="ARBA00025554"/>
    </source>
</evidence>
<comment type="subcellular location">
    <subcellularLocation>
        <location evidence="1">Nucleus</location>
        <location evidence="1">Nucleolus</location>
    </subcellularLocation>
</comment>
<evidence type="ECO:0000256" key="8">
    <source>
        <dbReference type="ARBA" id="ARBA00071744"/>
    </source>
</evidence>
<evidence type="ECO:0000256" key="1">
    <source>
        <dbReference type="ARBA" id="ARBA00004604"/>
    </source>
</evidence>
<evidence type="ECO:0000256" key="5">
    <source>
        <dbReference type="ARBA" id="ARBA00022884"/>
    </source>
</evidence>
<dbReference type="InterPro" id="IPR036612">
    <property type="entry name" value="KH_dom_type_1_sf"/>
</dbReference>
<keyword evidence="6" id="KW-0539">Nucleus</keyword>
<proteinExistence type="inferred from homology"/>
<dbReference type="PANTHER" id="PTHR12826">
    <property type="entry name" value="RIBONUCLEASE Y"/>
    <property type="match status" value="1"/>
</dbReference>
<name>A0A1Y2H8F6_9FUNG</name>
<dbReference type="GO" id="GO:0005730">
    <property type="term" value="C:nucleolus"/>
    <property type="evidence" value="ECO:0007669"/>
    <property type="project" value="UniProtKB-SubCell"/>
</dbReference>
<dbReference type="GO" id="GO:0003723">
    <property type="term" value="F:RNA binding"/>
    <property type="evidence" value="ECO:0007669"/>
    <property type="project" value="UniProtKB-KW"/>
</dbReference>
<keyword evidence="5" id="KW-0694">RNA-binding</keyword>
<sequence length="237" mass="25955">MPSTPTTMSSEIPLLQPLDIIATTDAALAASSSLSSTSQDVDMTDVAEKPQFAPASAKEMMGERQLRRVLIPPHRQTPLKKEWLKIYTPLVEQMGLQVRYNLKSKSVEIRVDDAMALLRLDDLYIDSFEIKDVKTLNGDHLSRAIGRIAGKSGKTKYTIENASRTRVVVADTKIHILGSFQNIRVAKDAIVALIMGSPPGKVAATLRTVSSRMKEGFRAVSFLISRKCTSKSGSKAP</sequence>
<comment type="caution">
    <text evidence="10">The sequence shown here is derived from an EMBL/GenBank/DDBJ whole genome shotgun (WGS) entry which is preliminary data.</text>
</comment>
<keyword evidence="11" id="KW-1185">Reference proteome</keyword>
<evidence type="ECO:0000256" key="6">
    <source>
        <dbReference type="ARBA" id="ARBA00023242"/>
    </source>
</evidence>
<evidence type="ECO:0000256" key="2">
    <source>
        <dbReference type="ARBA" id="ARBA00007515"/>
    </source>
</evidence>
<dbReference type="AlphaFoldDB" id="A0A1Y2H8F6"/>
<organism evidence="10 11">
    <name type="scientific">Catenaria anguillulae PL171</name>
    <dbReference type="NCBI Taxonomy" id="765915"/>
    <lineage>
        <taxon>Eukaryota</taxon>
        <taxon>Fungi</taxon>
        <taxon>Fungi incertae sedis</taxon>
        <taxon>Blastocladiomycota</taxon>
        <taxon>Blastocladiomycetes</taxon>
        <taxon>Blastocladiales</taxon>
        <taxon>Catenariaceae</taxon>
        <taxon>Catenaria</taxon>
    </lineage>
</organism>
<evidence type="ECO:0000259" key="9">
    <source>
        <dbReference type="SMART" id="SM00322"/>
    </source>
</evidence>
<dbReference type="Pfam" id="PF22891">
    <property type="entry name" value="KH_PNO1_2nd"/>
    <property type="match status" value="1"/>
</dbReference>
<protein>
    <recommendedName>
        <fullName evidence="4">Pre-rRNA-processing protein PNO1</fullName>
    </recommendedName>
    <alternativeName>
        <fullName evidence="8">Pre-rRNA-processing protein pno1</fullName>
    </alternativeName>
</protein>
<evidence type="ECO:0000256" key="4">
    <source>
        <dbReference type="ARBA" id="ARBA00016042"/>
    </source>
</evidence>
<dbReference type="SMART" id="SM00322">
    <property type="entry name" value="KH"/>
    <property type="match status" value="1"/>
</dbReference>
<evidence type="ECO:0000256" key="3">
    <source>
        <dbReference type="ARBA" id="ARBA00011420"/>
    </source>
</evidence>